<dbReference type="CDD" id="cd15482">
    <property type="entry name" value="Sialidase_non-viral"/>
    <property type="match status" value="1"/>
</dbReference>
<dbReference type="Pfam" id="PF13088">
    <property type="entry name" value="BNR_2"/>
    <property type="match status" value="1"/>
</dbReference>
<name>A0ABY7YLK4_9HYPH</name>
<dbReference type="InterPro" id="IPR036278">
    <property type="entry name" value="Sialidase_sf"/>
</dbReference>
<sequence length="143" mass="16088">MSKMGTVEQIKPDGLLRDCEDDPALVAAYLPSKDKETHASFLLTLNNGDLVCAWFAGSEEGKPDVSIYFSRLPKGADRWEGEVKLSDDPERSEQNPVLFETPDGELWLLYTAQLYNGQDTSIVRRRVSRDQGTTWDPVEPVVR</sequence>
<dbReference type="SUPFAM" id="SSF50939">
    <property type="entry name" value="Sialidases"/>
    <property type="match status" value="1"/>
</dbReference>
<keyword evidence="3" id="KW-1185">Reference proteome</keyword>
<dbReference type="GO" id="GO:0004308">
    <property type="term" value="F:exo-alpha-sialidase activity"/>
    <property type="evidence" value="ECO:0007669"/>
    <property type="project" value="UniProtKB-EC"/>
</dbReference>
<dbReference type="PANTHER" id="PTHR43752:SF2">
    <property type="entry name" value="BNR_ASP-BOX REPEAT FAMILY PROTEIN"/>
    <property type="match status" value="1"/>
</dbReference>
<proteinExistence type="predicted"/>
<organism evidence="2 3">
    <name type="scientific">Devosia algicola</name>
    <dbReference type="NCBI Taxonomy" id="3026418"/>
    <lineage>
        <taxon>Bacteria</taxon>
        <taxon>Pseudomonadati</taxon>
        <taxon>Pseudomonadota</taxon>
        <taxon>Alphaproteobacteria</taxon>
        <taxon>Hyphomicrobiales</taxon>
        <taxon>Devosiaceae</taxon>
        <taxon>Devosia</taxon>
    </lineage>
</organism>
<reference evidence="2 3" key="1">
    <citation type="submission" date="2023-02" db="EMBL/GenBank/DDBJ databases">
        <title>Devosia algicola sp. nov., isolated from the phycosphere of marine algae.</title>
        <authorList>
            <person name="Kim J.M."/>
            <person name="Lee J.K."/>
            <person name="Choi B.J."/>
            <person name="Bayburt H."/>
            <person name="Jeon C.O."/>
        </authorList>
    </citation>
    <scope>NUCLEOTIDE SEQUENCE [LARGE SCALE GENOMIC DNA]</scope>
    <source>
        <strain evidence="2 3">G20-9</strain>
    </source>
</reference>
<feature type="domain" description="Sialidase" evidence="1">
    <location>
        <begin position="48"/>
        <end position="139"/>
    </location>
</feature>
<keyword evidence="2" id="KW-0326">Glycosidase</keyword>
<protein>
    <submittedName>
        <fullName evidence="2">Exo-alpha-sialidase</fullName>
        <ecNumber evidence="2">3.2.1.18</ecNumber>
    </submittedName>
</protein>
<accession>A0ABY7YLK4</accession>
<dbReference type="EC" id="3.2.1.18" evidence="2"/>
<gene>
    <name evidence="2" type="ORF">PSQ19_16245</name>
</gene>
<evidence type="ECO:0000259" key="1">
    <source>
        <dbReference type="Pfam" id="PF13088"/>
    </source>
</evidence>
<dbReference type="EMBL" id="CP118246">
    <property type="protein sequence ID" value="WDR02181.1"/>
    <property type="molecule type" value="Genomic_DNA"/>
</dbReference>
<dbReference type="Proteomes" id="UP001220530">
    <property type="component" value="Chromosome"/>
</dbReference>
<evidence type="ECO:0000313" key="3">
    <source>
        <dbReference type="Proteomes" id="UP001220530"/>
    </source>
</evidence>
<dbReference type="InterPro" id="IPR011040">
    <property type="entry name" value="Sialidase"/>
</dbReference>
<keyword evidence="2" id="KW-0378">Hydrolase</keyword>
<dbReference type="RefSeq" id="WP_282218588.1">
    <property type="nucleotide sequence ID" value="NZ_CP118246.1"/>
</dbReference>
<dbReference type="Gene3D" id="2.120.10.10">
    <property type="match status" value="1"/>
</dbReference>
<dbReference type="PANTHER" id="PTHR43752">
    <property type="entry name" value="BNR/ASP-BOX REPEAT FAMILY PROTEIN"/>
    <property type="match status" value="1"/>
</dbReference>
<evidence type="ECO:0000313" key="2">
    <source>
        <dbReference type="EMBL" id="WDR02181.1"/>
    </source>
</evidence>